<keyword evidence="3" id="KW-1185">Reference proteome</keyword>
<protein>
    <submittedName>
        <fullName evidence="2">Glutamine cyclotransferase</fullName>
    </submittedName>
</protein>
<dbReference type="KEGG" id="pbap:Pla133_10750"/>
<dbReference type="InterPro" id="IPR007788">
    <property type="entry name" value="QCT"/>
</dbReference>
<evidence type="ECO:0000313" key="2">
    <source>
        <dbReference type="EMBL" id="QDU66009.1"/>
    </source>
</evidence>
<organism evidence="2 3">
    <name type="scientific">Engelhardtia mirabilis</name>
    <dbReference type="NCBI Taxonomy" id="2528011"/>
    <lineage>
        <taxon>Bacteria</taxon>
        <taxon>Pseudomonadati</taxon>
        <taxon>Planctomycetota</taxon>
        <taxon>Planctomycetia</taxon>
        <taxon>Planctomycetia incertae sedis</taxon>
        <taxon>Engelhardtia</taxon>
    </lineage>
</organism>
<dbReference type="Pfam" id="PF05096">
    <property type="entry name" value="Glu_cyclase_2"/>
    <property type="match status" value="1"/>
</dbReference>
<reference evidence="2 3" key="1">
    <citation type="submission" date="2019-02" db="EMBL/GenBank/DDBJ databases">
        <title>Deep-cultivation of Planctomycetes and their phenomic and genomic characterization uncovers novel biology.</title>
        <authorList>
            <person name="Wiegand S."/>
            <person name="Jogler M."/>
            <person name="Boedeker C."/>
            <person name="Pinto D."/>
            <person name="Vollmers J."/>
            <person name="Rivas-Marin E."/>
            <person name="Kohn T."/>
            <person name="Peeters S.H."/>
            <person name="Heuer A."/>
            <person name="Rast P."/>
            <person name="Oberbeckmann S."/>
            <person name="Bunk B."/>
            <person name="Jeske O."/>
            <person name="Meyerdierks A."/>
            <person name="Storesund J.E."/>
            <person name="Kallscheuer N."/>
            <person name="Luecker S."/>
            <person name="Lage O.M."/>
            <person name="Pohl T."/>
            <person name="Merkel B.J."/>
            <person name="Hornburger P."/>
            <person name="Mueller R.-W."/>
            <person name="Bruemmer F."/>
            <person name="Labrenz M."/>
            <person name="Spormann A.M."/>
            <person name="Op den Camp H."/>
            <person name="Overmann J."/>
            <person name="Amann R."/>
            <person name="Jetten M.S.M."/>
            <person name="Mascher T."/>
            <person name="Medema M.H."/>
            <person name="Devos D.P."/>
            <person name="Kaster A.-K."/>
            <person name="Ovreas L."/>
            <person name="Rohde M."/>
            <person name="Galperin M.Y."/>
            <person name="Jogler C."/>
        </authorList>
    </citation>
    <scope>NUCLEOTIDE SEQUENCE [LARGE SCALE GENOMIC DNA]</scope>
    <source>
        <strain evidence="2 3">Pla133</strain>
    </source>
</reference>
<dbReference type="GO" id="GO:0016603">
    <property type="term" value="F:glutaminyl-peptide cyclotransferase activity"/>
    <property type="evidence" value="ECO:0007669"/>
    <property type="project" value="InterPro"/>
</dbReference>
<dbReference type="AlphaFoldDB" id="A0A518BGA4"/>
<dbReference type="PANTHER" id="PTHR31270:SF1">
    <property type="entry name" value="GLUTAMINYL-PEPTIDE CYCLOTRANSFERASE"/>
    <property type="match status" value="1"/>
</dbReference>
<dbReference type="RefSeq" id="WP_145063172.1">
    <property type="nucleotide sequence ID" value="NZ_CP036287.1"/>
</dbReference>
<dbReference type="Proteomes" id="UP000316921">
    <property type="component" value="Chromosome"/>
</dbReference>
<name>A0A518BGA4_9BACT</name>
<evidence type="ECO:0000313" key="3">
    <source>
        <dbReference type="Proteomes" id="UP000316921"/>
    </source>
</evidence>
<keyword evidence="2" id="KW-0808">Transferase</keyword>
<proteinExistence type="predicted"/>
<dbReference type="SUPFAM" id="SSF50969">
    <property type="entry name" value="YVTN repeat-like/Quinoprotein amine dehydrogenase"/>
    <property type="match status" value="1"/>
</dbReference>
<dbReference type="Gene3D" id="2.130.10.10">
    <property type="entry name" value="YVTN repeat-like/Quinoprotein amine dehydrogenase"/>
    <property type="match status" value="1"/>
</dbReference>
<evidence type="ECO:0000256" key="1">
    <source>
        <dbReference type="SAM" id="MobiDB-lite"/>
    </source>
</evidence>
<dbReference type="EMBL" id="CP036287">
    <property type="protein sequence ID" value="QDU66009.1"/>
    <property type="molecule type" value="Genomic_DNA"/>
</dbReference>
<gene>
    <name evidence="2" type="ORF">Pla133_10750</name>
</gene>
<dbReference type="InterPro" id="IPR011044">
    <property type="entry name" value="Quino_amine_DH_bsu"/>
</dbReference>
<dbReference type="InterPro" id="IPR015943">
    <property type="entry name" value="WD40/YVTN_repeat-like_dom_sf"/>
</dbReference>
<sequence>MPKQAATESHRNPSPGPSRGLVLLLVTIFGVGGGISCAGCAKAADPVVEHGAPTATGPGAANGTGANGTAANESAGGGVAEPVQPQAPQPAVGPAPVHGYRVLAEFTHDFRSFTQGLVFAEGQLYESAGKYAASDLRRVDLVTGEVLERRRLAGNYFAEGLAAVGERLIQLTWQNGKAFVYDRTTFEKIGEFPLAGEGWGLTYDGERLILSDGTEYLRFLDPETFAQLGTVRVTDDGRPIQRINELEFVRGEVWANIWQTNRIARIDPQTGRVNSWVDLTGIIDVNPVLVGGEPQNVLNGIAFEPITQQLYVTGKNWPKLFQIEVVE</sequence>
<accession>A0A518BGA4</accession>
<dbReference type="PANTHER" id="PTHR31270">
    <property type="entry name" value="GLUTAMINYL-PEPTIDE CYCLOTRANSFERASE"/>
    <property type="match status" value="1"/>
</dbReference>
<feature type="region of interest" description="Disordered" evidence="1">
    <location>
        <begin position="55"/>
        <end position="93"/>
    </location>
</feature>